<protein>
    <submittedName>
        <fullName evidence="1">Uncharacterized protein</fullName>
    </submittedName>
</protein>
<dbReference type="Proteomes" id="UP000000752">
    <property type="component" value="Chromosome"/>
</dbReference>
<evidence type="ECO:0000313" key="2">
    <source>
        <dbReference type="Proteomes" id="UP000000752"/>
    </source>
</evidence>
<reference evidence="1 2" key="1">
    <citation type="journal article" date="1998" name="DNA Res.">
        <title>Complete sequence and gene organization of the genome of a hyper-thermophilic archaebacterium, Pyrococcus horikoshii OT3.</title>
        <authorList>
            <person name="Kawarabayasi Y."/>
            <person name="Sawada M."/>
            <person name="Horikawa H."/>
            <person name="Haikawa Y."/>
            <person name="Hino Y."/>
            <person name="Yamamoto S."/>
            <person name="Sekine M."/>
            <person name="Baba S."/>
            <person name="Kosugi H."/>
            <person name="Hosoyama A."/>
            <person name="Nagai Y."/>
            <person name="Sakai M."/>
            <person name="Ogura K."/>
            <person name="Otuka R."/>
            <person name="Nakazawa H."/>
            <person name="Takamiya M."/>
            <person name="Ohfuku Y."/>
            <person name="Funahashi T."/>
            <person name="Tanaka T."/>
            <person name="Kudoh Y."/>
            <person name="Yamazaki J."/>
            <person name="Kushida N."/>
            <person name="Oguchi A."/>
            <person name="Aoki K."/>
            <person name="Nakamura Y."/>
            <person name="Robb T.F."/>
            <person name="Horikoshi K."/>
            <person name="Masuchi Y."/>
            <person name="Shizuya H."/>
            <person name="Kikuchi H."/>
        </authorList>
    </citation>
    <scope>NUCLEOTIDE SEQUENCE [LARGE SCALE GENOMIC DNA]</scope>
    <source>
        <strain evidence="2">ATCC 700860 / DSM 12428 / JCM 9974 / NBRC 100139 / OT-3</strain>
    </source>
</reference>
<dbReference type="PIR" id="H71232">
    <property type="entry name" value="H71232"/>
</dbReference>
<gene>
    <name evidence="1" type="ordered locus">PH0122</name>
</gene>
<sequence length="109" mass="12813">MRIEYRLSNFMLINGPDPPGDVKLPLHFFFHISQLLVKAHLRAEGYIIRVVGELQPIIHFRFSQSILDSLNNSYQLLWRLKFVGSLIKLERIVPDYIHVMNLAINFPRI</sequence>
<dbReference type="AlphaFoldDB" id="O57862"/>
<organism evidence="1 2">
    <name type="scientific">Pyrococcus horikoshii (strain ATCC 700860 / DSM 12428 / JCM 9974 / NBRC 100139 / OT-3)</name>
    <dbReference type="NCBI Taxonomy" id="70601"/>
    <lineage>
        <taxon>Archaea</taxon>
        <taxon>Methanobacteriati</taxon>
        <taxon>Methanobacteriota</taxon>
        <taxon>Thermococci</taxon>
        <taxon>Thermococcales</taxon>
        <taxon>Thermococcaceae</taxon>
        <taxon>Pyrococcus</taxon>
    </lineage>
</organism>
<proteinExistence type="predicted"/>
<keyword evidence="2" id="KW-1185">Reference proteome</keyword>
<dbReference type="EMBL" id="BA000001">
    <property type="protein sequence ID" value="BAA29191.1"/>
    <property type="molecule type" value="Genomic_DNA"/>
</dbReference>
<accession>O57862</accession>
<dbReference type="EnsemblBacteria" id="BAA29191">
    <property type="protein sequence ID" value="BAA29191"/>
    <property type="gene ID" value="BAA29191"/>
</dbReference>
<name>O57862_PYRHO</name>
<dbReference type="KEGG" id="pho:PH0122"/>
<evidence type="ECO:0000313" key="1">
    <source>
        <dbReference type="EMBL" id="BAA29191.1"/>
    </source>
</evidence>